<evidence type="ECO:0000313" key="1">
    <source>
        <dbReference type="EMBL" id="ASN83034.1"/>
    </source>
</evidence>
<dbReference type="KEGG" id="dfc:DFI_17800"/>
<reference evidence="1 2" key="1">
    <citation type="submission" date="2017-05" db="EMBL/GenBank/DDBJ databases">
        <title>The complete genome sequence of Deinococcus ficus isolated from the rhizosphere of the Ficus religiosa L. in Taiwan.</title>
        <authorList>
            <person name="Wu K.-M."/>
            <person name="Liao T.-L."/>
            <person name="Liu Y.-M."/>
            <person name="Young C.-C."/>
            <person name="Tsai S.-F."/>
        </authorList>
    </citation>
    <scope>NUCLEOTIDE SEQUENCE [LARGE SCALE GENOMIC DNA]</scope>
    <source>
        <strain evidence="1 2">CC-FR2-10</strain>
        <plasmid evidence="2">pdfi2</plasmid>
    </source>
</reference>
<proteinExistence type="predicted"/>
<sequence length="257" mass="28414">MNDIDRALLEVQARHAGALRAAARTLQAQGVRRLHYGVDYVNDDGEPADYAVYEYEDGRVVELEHWPEELSEDVFLWAVRYCQPYTFEVATASLTLDRQGGQVATEENVLRNYHTDARRQLLEEEAGDGGGFSLLDEFSVSYSTELRELGSALSVQGIRKVHFGVDCLGPAHQPRYPIAGWCVVQRDEGETAGALLPELQAAADLWDELPDYGAFTLDTGSGWVTPSDEGGTVTLGPEEIRAYHSEAQRQALLGRPT</sequence>
<gene>
    <name evidence="1" type="ORF">DFI_17800</name>
</gene>
<keyword evidence="1" id="KW-0614">Plasmid</keyword>
<protein>
    <submittedName>
        <fullName evidence="1">Uncharacterized protein</fullName>
    </submittedName>
</protein>
<geneLocation type="plasmid" evidence="2">
    <name>pdfi2</name>
</geneLocation>
<name>A0A221T2A5_9DEIO</name>
<dbReference type="EMBL" id="CP021083">
    <property type="protein sequence ID" value="ASN83034.1"/>
    <property type="molecule type" value="Genomic_DNA"/>
</dbReference>
<dbReference type="RefSeq" id="WP_027462246.1">
    <property type="nucleotide sequence ID" value="NZ_CP021083.1"/>
</dbReference>
<dbReference type="AlphaFoldDB" id="A0A221T2A5"/>
<dbReference type="Proteomes" id="UP000259030">
    <property type="component" value="Plasmid pDFI2"/>
</dbReference>
<evidence type="ECO:0000313" key="2">
    <source>
        <dbReference type="Proteomes" id="UP000259030"/>
    </source>
</evidence>
<organism evidence="1 2">
    <name type="scientific">Deinococcus ficus</name>
    <dbReference type="NCBI Taxonomy" id="317577"/>
    <lineage>
        <taxon>Bacteria</taxon>
        <taxon>Thermotogati</taxon>
        <taxon>Deinococcota</taxon>
        <taxon>Deinococci</taxon>
        <taxon>Deinococcales</taxon>
        <taxon>Deinococcaceae</taxon>
        <taxon>Deinococcus</taxon>
    </lineage>
</organism>
<accession>A0A221T2A5</accession>
<dbReference type="STRING" id="317577.GCA_000419625_03296"/>
<keyword evidence="2" id="KW-1185">Reference proteome</keyword>